<feature type="compositionally biased region" description="Basic residues" evidence="1">
    <location>
        <begin position="38"/>
        <end position="50"/>
    </location>
</feature>
<feature type="region of interest" description="Disordered" evidence="1">
    <location>
        <begin position="31"/>
        <end position="50"/>
    </location>
</feature>
<evidence type="ECO:0000313" key="2">
    <source>
        <dbReference type="EMBL" id="SDI43841.1"/>
    </source>
</evidence>
<keyword evidence="3" id="KW-1185">Reference proteome</keyword>
<evidence type="ECO:0000256" key="1">
    <source>
        <dbReference type="SAM" id="MobiDB-lite"/>
    </source>
</evidence>
<dbReference type="RefSeq" id="WP_176819162.1">
    <property type="nucleotide sequence ID" value="NZ_FNEM01000001.1"/>
</dbReference>
<accession>A0A1G8KK67</accession>
<dbReference type="AlphaFoldDB" id="A0A1G8KK67"/>
<evidence type="ECO:0000313" key="3">
    <source>
        <dbReference type="Proteomes" id="UP000199527"/>
    </source>
</evidence>
<sequence>MESALTVVFLLVVATGAVAFFVIPGKRKHRDITPVSNRSRKKRARKKHHA</sequence>
<proteinExistence type="predicted"/>
<organism evidence="2 3">
    <name type="scientific">Ferrimonas sediminum</name>
    <dbReference type="NCBI Taxonomy" id="718193"/>
    <lineage>
        <taxon>Bacteria</taxon>
        <taxon>Pseudomonadati</taxon>
        <taxon>Pseudomonadota</taxon>
        <taxon>Gammaproteobacteria</taxon>
        <taxon>Alteromonadales</taxon>
        <taxon>Ferrimonadaceae</taxon>
        <taxon>Ferrimonas</taxon>
    </lineage>
</organism>
<gene>
    <name evidence="2" type="ORF">SAMN04488540_101404</name>
</gene>
<protein>
    <submittedName>
        <fullName evidence="2">Uncharacterized protein</fullName>
    </submittedName>
</protein>
<dbReference type="Proteomes" id="UP000199527">
    <property type="component" value="Unassembled WGS sequence"/>
</dbReference>
<dbReference type="EMBL" id="FNEM01000001">
    <property type="protein sequence ID" value="SDI43841.1"/>
    <property type="molecule type" value="Genomic_DNA"/>
</dbReference>
<name>A0A1G8KK67_9GAMM</name>
<reference evidence="3" key="1">
    <citation type="submission" date="2016-10" db="EMBL/GenBank/DDBJ databases">
        <authorList>
            <person name="Varghese N."/>
            <person name="Submissions S."/>
        </authorList>
    </citation>
    <scope>NUCLEOTIDE SEQUENCE [LARGE SCALE GENOMIC DNA]</scope>
    <source>
        <strain evidence="3">DSM 23317</strain>
    </source>
</reference>